<feature type="compositionally biased region" description="Low complexity" evidence="1">
    <location>
        <begin position="237"/>
        <end position="261"/>
    </location>
</feature>
<evidence type="ECO:0000313" key="3">
    <source>
        <dbReference type="EMBL" id="GGY61384.1"/>
    </source>
</evidence>
<sequence length="261" mass="27862">MQSYSIARTIQIFIFSVTLALSGLVSAEPSLNDINQTLKSGDISKADELMKEVISAHPDSAKAHFKYAEILAAQGKLDDARTELASAERLQPNLAFAKPAAVEALKQKINHADQGGYHSTNPLVTWGAVAFVVFFIVFIVRSISRRPQIQSNPLTQTNSYGPQTSYQNTPQQGGGMGSNIASSLATGAAIGAGVVAGEMLMHKVLDTNQSSDHDEQTRNHSTPSNYDDISGNDFVDSDNGSWDSDSGSDFSSDSDSGGDWS</sequence>
<organism evidence="3 4">
    <name type="scientific">Cellvibrio zantedeschiae</name>
    <dbReference type="NCBI Taxonomy" id="1237077"/>
    <lineage>
        <taxon>Bacteria</taxon>
        <taxon>Pseudomonadati</taxon>
        <taxon>Pseudomonadota</taxon>
        <taxon>Gammaproteobacteria</taxon>
        <taxon>Cellvibrionales</taxon>
        <taxon>Cellvibrionaceae</taxon>
        <taxon>Cellvibrio</taxon>
    </lineage>
</organism>
<feature type="region of interest" description="Disordered" evidence="1">
    <location>
        <begin position="151"/>
        <end position="178"/>
    </location>
</feature>
<dbReference type="SUPFAM" id="SSF48452">
    <property type="entry name" value="TPR-like"/>
    <property type="match status" value="1"/>
</dbReference>
<accession>A0ABQ3AP67</accession>
<keyword evidence="2" id="KW-0812">Transmembrane</keyword>
<feature type="compositionally biased region" description="Polar residues" evidence="1">
    <location>
        <begin position="151"/>
        <end position="171"/>
    </location>
</feature>
<gene>
    <name evidence="3" type="ORF">GCM10011613_00970</name>
</gene>
<evidence type="ECO:0000313" key="4">
    <source>
        <dbReference type="Proteomes" id="UP000619761"/>
    </source>
</evidence>
<feature type="transmembrane region" description="Helical" evidence="2">
    <location>
        <begin position="123"/>
        <end position="140"/>
    </location>
</feature>
<evidence type="ECO:0000256" key="2">
    <source>
        <dbReference type="SAM" id="Phobius"/>
    </source>
</evidence>
<evidence type="ECO:0008006" key="5">
    <source>
        <dbReference type="Google" id="ProtNLM"/>
    </source>
</evidence>
<dbReference type="RefSeq" id="WP_189415025.1">
    <property type="nucleotide sequence ID" value="NZ_BMYZ01000001.1"/>
</dbReference>
<protein>
    <recommendedName>
        <fullName evidence="5">Tetratricopeptide repeat protein</fullName>
    </recommendedName>
</protein>
<feature type="region of interest" description="Disordered" evidence="1">
    <location>
        <begin position="208"/>
        <end position="261"/>
    </location>
</feature>
<evidence type="ECO:0000256" key="1">
    <source>
        <dbReference type="SAM" id="MobiDB-lite"/>
    </source>
</evidence>
<reference evidence="4" key="1">
    <citation type="journal article" date="2019" name="Int. J. Syst. Evol. Microbiol.">
        <title>The Global Catalogue of Microorganisms (GCM) 10K type strain sequencing project: providing services to taxonomists for standard genome sequencing and annotation.</title>
        <authorList>
            <consortium name="The Broad Institute Genomics Platform"/>
            <consortium name="The Broad Institute Genome Sequencing Center for Infectious Disease"/>
            <person name="Wu L."/>
            <person name="Ma J."/>
        </authorList>
    </citation>
    <scope>NUCLEOTIDE SEQUENCE [LARGE SCALE GENOMIC DNA]</scope>
    <source>
        <strain evidence="4">KCTC 32239</strain>
    </source>
</reference>
<keyword evidence="2" id="KW-0472">Membrane</keyword>
<proteinExistence type="predicted"/>
<keyword evidence="4" id="KW-1185">Reference proteome</keyword>
<dbReference type="InterPro" id="IPR011990">
    <property type="entry name" value="TPR-like_helical_dom_sf"/>
</dbReference>
<dbReference type="EMBL" id="BMYZ01000001">
    <property type="protein sequence ID" value="GGY61384.1"/>
    <property type="molecule type" value="Genomic_DNA"/>
</dbReference>
<name>A0ABQ3AP67_9GAMM</name>
<dbReference type="Gene3D" id="1.25.40.10">
    <property type="entry name" value="Tetratricopeptide repeat domain"/>
    <property type="match status" value="1"/>
</dbReference>
<dbReference type="Pfam" id="PF14559">
    <property type="entry name" value="TPR_19"/>
    <property type="match status" value="1"/>
</dbReference>
<comment type="caution">
    <text evidence="3">The sequence shown here is derived from an EMBL/GenBank/DDBJ whole genome shotgun (WGS) entry which is preliminary data.</text>
</comment>
<dbReference type="Proteomes" id="UP000619761">
    <property type="component" value="Unassembled WGS sequence"/>
</dbReference>
<feature type="compositionally biased region" description="Basic and acidic residues" evidence="1">
    <location>
        <begin position="208"/>
        <end position="218"/>
    </location>
</feature>
<keyword evidence="2" id="KW-1133">Transmembrane helix</keyword>